<protein>
    <submittedName>
        <fullName evidence="1">Uncharacterized protein</fullName>
    </submittedName>
</protein>
<organism evidence="1 2">
    <name type="scientific">Sparassis crispa</name>
    <dbReference type="NCBI Taxonomy" id="139825"/>
    <lineage>
        <taxon>Eukaryota</taxon>
        <taxon>Fungi</taxon>
        <taxon>Dikarya</taxon>
        <taxon>Basidiomycota</taxon>
        <taxon>Agaricomycotina</taxon>
        <taxon>Agaricomycetes</taxon>
        <taxon>Polyporales</taxon>
        <taxon>Sparassidaceae</taxon>
        <taxon>Sparassis</taxon>
    </lineage>
</organism>
<dbReference type="Proteomes" id="UP000287166">
    <property type="component" value="Unassembled WGS sequence"/>
</dbReference>
<evidence type="ECO:0000313" key="1">
    <source>
        <dbReference type="EMBL" id="GBE87383.1"/>
    </source>
</evidence>
<dbReference type="RefSeq" id="XP_027618296.1">
    <property type="nucleotide sequence ID" value="XM_027762495.1"/>
</dbReference>
<dbReference type="GeneID" id="38784300"/>
<dbReference type="EMBL" id="BFAD01000011">
    <property type="protein sequence ID" value="GBE87383.1"/>
    <property type="molecule type" value="Genomic_DNA"/>
</dbReference>
<reference evidence="1 2" key="1">
    <citation type="journal article" date="2018" name="Sci. Rep.">
        <title>Genome sequence of the cauliflower mushroom Sparassis crispa (Hanabiratake) and its association with beneficial usage.</title>
        <authorList>
            <person name="Kiyama R."/>
            <person name="Furutani Y."/>
            <person name="Kawaguchi K."/>
            <person name="Nakanishi T."/>
        </authorList>
    </citation>
    <scope>NUCLEOTIDE SEQUENCE [LARGE SCALE GENOMIC DNA]</scope>
</reference>
<proteinExistence type="predicted"/>
<dbReference type="InParanoid" id="A0A401GYZ2"/>
<evidence type="ECO:0000313" key="2">
    <source>
        <dbReference type="Proteomes" id="UP000287166"/>
    </source>
</evidence>
<sequence length="83" mass="9357">MQAIREAYEWTHYAQNEQFEKIMDELENSSGDEVDPVDQPVPSGTRNSIEEIAVEQGLYPSEVEDPMAGAPDIVIESAYRRLA</sequence>
<dbReference type="AlphaFoldDB" id="A0A401GYZ2"/>
<keyword evidence="2" id="KW-1185">Reference proteome</keyword>
<name>A0A401GYZ2_9APHY</name>
<accession>A0A401GYZ2</accession>
<gene>
    <name evidence="1" type="ORF">SCP_1100580</name>
</gene>
<comment type="caution">
    <text evidence="1">The sequence shown here is derived from an EMBL/GenBank/DDBJ whole genome shotgun (WGS) entry which is preliminary data.</text>
</comment>